<evidence type="ECO:0000256" key="14">
    <source>
        <dbReference type="RuleBase" id="RU000504"/>
    </source>
</evidence>
<dbReference type="SUPFAM" id="SSF50800">
    <property type="entry name" value="PK beta-barrel domain-like"/>
    <property type="match status" value="1"/>
</dbReference>
<organism evidence="16 17">
    <name type="scientific">Fundicoccus culcitae</name>
    <dbReference type="NCBI Taxonomy" id="2969821"/>
    <lineage>
        <taxon>Bacteria</taxon>
        <taxon>Bacillati</taxon>
        <taxon>Bacillota</taxon>
        <taxon>Bacilli</taxon>
        <taxon>Lactobacillales</taxon>
        <taxon>Aerococcaceae</taxon>
        <taxon>Fundicoccus</taxon>
    </lineage>
</organism>
<evidence type="ECO:0000256" key="8">
    <source>
        <dbReference type="ARBA" id="ARBA00022741"/>
    </source>
</evidence>
<dbReference type="InterPro" id="IPR040442">
    <property type="entry name" value="Pyrv_kinase-like_dom_sf"/>
</dbReference>
<dbReference type="PANTHER" id="PTHR11817">
    <property type="entry name" value="PYRUVATE KINASE"/>
    <property type="match status" value="1"/>
</dbReference>
<feature type="domain" description="Pyruvate kinase barrel" evidence="15">
    <location>
        <begin position="132"/>
        <end position="457"/>
    </location>
</feature>
<dbReference type="InterPro" id="IPR001697">
    <property type="entry name" value="Pyr_Knase"/>
</dbReference>
<reference evidence="16 17" key="1">
    <citation type="submission" date="2022-08" db="EMBL/GenBank/DDBJ databases">
        <title>Aerococcaceae sp. nov isolated from spoiled eye mask.</title>
        <authorList>
            <person name="Zhou G."/>
            <person name="Xie X.-B."/>
            <person name="Shi Q.-S."/>
            <person name="Wang Y.-S."/>
            <person name="Wen X."/>
            <person name="Peng H."/>
            <person name="Yang X.-J."/>
            <person name="Tao H.-B."/>
            <person name="Huang X.-M."/>
        </authorList>
    </citation>
    <scope>NUCLEOTIDE SEQUENCE [LARGE SCALE GENOMIC DNA]</scope>
    <source>
        <strain evidence="17">DM20194951</strain>
    </source>
</reference>
<evidence type="ECO:0000256" key="7">
    <source>
        <dbReference type="ARBA" id="ARBA00022723"/>
    </source>
</evidence>
<dbReference type="EC" id="2.7.1.40" evidence="4 14"/>
<evidence type="ECO:0000256" key="6">
    <source>
        <dbReference type="ARBA" id="ARBA00022679"/>
    </source>
</evidence>
<dbReference type="InterPro" id="IPR015793">
    <property type="entry name" value="Pyrv_Knase_brl"/>
</dbReference>
<keyword evidence="17" id="KW-1185">Reference proteome</keyword>
<dbReference type="Proteomes" id="UP001315967">
    <property type="component" value="Chromosome"/>
</dbReference>
<keyword evidence="10" id="KW-0067">ATP-binding</keyword>
<dbReference type="InterPro" id="IPR015813">
    <property type="entry name" value="Pyrv/PenolPyrv_kinase-like_dom"/>
</dbReference>
<comment type="pathway">
    <text evidence="2 14">Carbohydrate degradation; glycolysis; pyruvate from D-glyceraldehyde 3-phosphate: step 5/5.</text>
</comment>
<evidence type="ECO:0000256" key="3">
    <source>
        <dbReference type="ARBA" id="ARBA00008663"/>
    </source>
</evidence>
<evidence type="ECO:0000256" key="10">
    <source>
        <dbReference type="ARBA" id="ARBA00022840"/>
    </source>
</evidence>
<comment type="similarity">
    <text evidence="3 14">Belongs to the pyruvate kinase family.</text>
</comment>
<evidence type="ECO:0000256" key="1">
    <source>
        <dbReference type="ARBA" id="ARBA00001958"/>
    </source>
</evidence>
<dbReference type="SUPFAM" id="SSF51621">
    <property type="entry name" value="Phosphoenolpyruvate/pyruvate domain"/>
    <property type="match status" value="1"/>
</dbReference>
<evidence type="ECO:0000256" key="12">
    <source>
        <dbReference type="ARBA" id="ARBA00023152"/>
    </source>
</evidence>
<evidence type="ECO:0000256" key="13">
    <source>
        <dbReference type="ARBA" id="ARBA00023317"/>
    </source>
</evidence>
<sequence>MSQQVDVNEILDSMILLYNDVKHVGSQYYRHWEPQIEKETFFESAENFSYYLALRNHDIRDLQEQLVPLGLSSLGRLESKTLSTLQAVIANLALIAGKEVDISFPSQESFVVGEERLRENIDEQFGEEPENRHARIMVTMPLEAATDRDYVQSLIEAGMNVARINCAHDTEEIWMQMIDLIREVADELDAEVKIMLDIAGPKIRTDWVYTQLKNPKLKVDDRLILTSDYEHFPQSFEANVVAGFDVKEIISAVKVGDPVLIDDGSIETVVEAVDEHSIHLLVTKVKGKSMRLRAEKGLNFPKTQFELNILSDKDRRDIAFASQHADIIACSFVRHGQDIIEIQKELTKHLGDKANEKAILAKIETVQAIENLPEIIMTASSKNPFSIMIARGDLAVESGYIHLTELQQEILWLCEAASIPVVWGTEVLANLIDKGIPTRSELTDAAESARADCVMLNKGEFVIEAIDMLDQILEKMQEHLYKKTSKLRALNIAKMKGVTIEEN</sequence>
<evidence type="ECO:0000256" key="11">
    <source>
        <dbReference type="ARBA" id="ARBA00022842"/>
    </source>
</evidence>
<dbReference type="InterPro" id="IPR015806">
    <property type="entry name" value="Pyrv_Knase_insert_dom_sf"/>
</dbReference>
<dbReference type="InterPro" id="IPR011037">
    <property type="entry name" value="Pyrv_Knase-like_insert_dom_sf"/>
</dbReference>
<keyword evidence="9 14" id="KW-0418">Kinase</keyword>
<gene>
    <name evidence="16" type="ORF">NRE15_02350</name>
</gene>
<dbReference type="GO" id="GO:0016301">
    <property type="term" value="F:kinase activity"/>
    <property type="evidence" value="ECO:0007669"/>
    <property type="project" value="UniProtKB-KW"/>
</dbReference>
<dbReference type="Pfam" id="PF00224">
    <property type="entry name" value="PK"/>
    <property type="match status" value="1"/>
</dbReference>
<keyword evidence="6 14" id="KW-0808">Transferase</keyword>
<dbReference type="RefSeq" id="WP_313794012.1">
    <property type="nucleotide sequence ID" value="NZ_CP102453.1"/>
</dbReference>
<keyword evidence="7" id="KW-0479">Metal-binding</keyword>
<evidence type="ECO:0000256" key="4">
    <source>
        <dbReference type="ARBA" id="ARBA00012142"/>
    </source>
</evidence>
<evidence type="ECO:0000256" key="5">
    <source>
        <dbReference type="ARBA" id="ARBA00018587"/>
    </source>
</evidence>
<keyword evidence="12 14" id="KW-0324">Glycolysis</keyword>
<proteinExistence type="inferred from homology"/>
<evidence type="ECO:0000256" key="9">
    <source>
        <dbReference type="ARBA" id="ARBA00022777"/>
    </source>
</evidence>
<evidence type="ECO:0000256" key="2">
    <source>
        <dbReference type="ARBA" id="ARBA00004997"/>
    </source>
</evidence>
<dbReference type="Gene3D" id="2.40.33.10">
    <property type="entry name" value="PK beta-barrel domain-like"/>
    <property type="match status" value="1"/>
</dbReference>
<evidence type="ECO:0000259" key="15">
    <source>
        <dbReference type="Pfam" id="PF00224"/>
    </source>
</evidence>
<protein>
    <recommendedName>
        <fullName evidence="5 14">Pyruvate kinase</fullName>
        <ecNumber evidence="4 14">2.7.1.40</ecNumber>
    </recommendedName>
</protein>
<name>A0ABY5P6Z8_9LACT</name>
<dbReference type="EMBL" id="CP102453">
    <property type="protein sequence ID" value="UUX34511.1"/>
    <property type="molecule type" value="Genomic_DNA"/>
</dbReference>
<keyword evidence="11 14" id="KW-0460">Magnesium</keyword>
<comment type="cofactor">
    <cofactor evidence="1">
        <name>K(+)</name>
        <dbReference type="ChEBI" id="CHEBI:29103"/>
    </cofactor>
</comment>
<accession>A0ABY5P6Z8</accession>
<keyword evidence="13 16" id="KW-0670">Pyruvate</keyword>
<evidence type="ECO:0000313" key="17">
    <source>
        <dbReference type="Proteomes" id="UP001315967"/>
    </source>
</evidence>
<evidence type="ECO:0000313" key="16">
    <source>
        <dbReference type="EMBL" id="UUX34511.1"/>
    </source>
</evidence>
<keyword evidence="8" id="KW-0547">Nucleotide-binding</keyword>
<dbReference type="Gene3D" id="3.20.20.60">
    <property type="entry name" value="Phosphoenolpyruvate-binding domains"/>
    <property type="match status" value="1"/>
</dbReference>
<comment type="catalytic activity">
    <reaction evidence="14">
        <text>pyruvate + ATP = phosphoenolpyruvate + ADP + H(+)</text>
        <dbReference type="Rhea" id="RHEA:18157"/>
        <dbReference type="ChEBI" id="CHEBI:15361"/>
        <dbReference type="ChEBI" id="CHEBI:15378"/>
        <dbReference type="ChEBI" id="CHEBI:30616"/>
        <dbReference type="ChEBI" id="CHEBI:58702"/>
        <dbReference type="ChEBI" id="CHEBI:456216"/>
        <dbReference type="EC" id="2.7.1.40"/>
    </reaction>
</comment>
<dbReference type="PRINTS" id="PR01050">
    <property type="entry name" value="PYRUVTKNASE"/>
</dbReference>